<proteinExistence type="inferred from homology"/>
<dbReference type="SMR" id="A0A8T3BXI9"/>
<evidence type="ECO:0000256" key="2">
    <source>
        <dbReference type="ARBA" id="ARBA00022692"/>
    </source>
</evidence>
<evidence type="ECO:0000256" key="5">
    <source>
        <dbReference type="ARBA" id="ARBA00035114"/>
    </source>
</evidence>
<dbReference type="GO" id="GO:0016020">
    <property type="term" value="C:membrane"/>
    <property type="evidence" value="ECO:0007669"/>
    <property type="project" value="UniProtKB-SubCell"/>
</dbReference>
<dbReference type="EMBL" id="JAGYWB010000006">
    <property type="protein sequence ID" value="KAI0520341.1"/>
    <property type="molecule type" value="Genomic_DNA"/>
</dbReference>
<sequence>MSRTDDGHHTFLHFGNPFKMIFSRGPHFSSKLLALLNNFELMLATSLTNLKPNDLSEILTLSWMRQAIESLSEIHTNIKGLITDLEFPVSHWDENWIDVYLDGSVKLLDICIALSSLLSRLDQSQLFLHFVIQIFEHPSNSSQQMKLVVASLHDWKGQFSSNNLKLQNCHDILKNLAGIPYSEKLRNSDKSNLLLRALYGVKVHTVIVCSVITAALSGCSKPLIELLVPDKFLWSSAFNELQAIVLSEFQTHLSSEKVIMLRELEAVELCVERLLVLTGCVCMENGQSEKEAVGEEQLEEVEELVFDLAGRSEKLSEGLDHLCTQIDGFFQIVLTGRDALLANLRASNRIRESSEEENAIR</sequence>
<keyword evidence="4" id="KW-0472">Membrane</keyword>
<accession>A0A8T3BXI9</accession>
<protein>
    <submittedName>
        <fullName evidence="6">Uncharacterized protein</fullName>
    </submittedName>
</protein>
<evidence type="ECO:0000256" key="4">
    <source>
        <dbReference type="ARBA" id="ARBA00023136"/>
    </source>
</evidence>
<evidence type="ECO:0000256" key="1">
    <source>
        <dbReference type="ARBA" id="ARBA00004167"/>
    </source>
</evidence>
<evidence type="ECO:0000313" key="6">
    <source>
        <dbReference type="EMBL" id="KAI0520341.1"/>
    </source>
</evidence>
<name>A0A8T3BXI9_DENNO</name>
<comment type="similarity">
    <text evidence="5">Belongs to the ROH1 family.</text>
</comment>
<evidence type="ECO:0000256" key="3">
    <source>
        <dbReference type="ARBA" id="ARBA00022989"/>
    </source>
</evidence>
<reference evidence="6" key="1">
    <citation type="journal article" date="2022" name="Front. Genet.">
        <title>Chromosome-Scale Assembly of the Dendrobium nobile Genome Provides Insights Into the Molecular Mechanism of the Biosynthesis of the Medicinal Active Ingredient of Dendrobium.</title>
        <authorList>
            <person name="Xu Q."/>
            <person name="Niu S.-C."/>
            <person name="Li K.-L."/>
            <person name="Zheng P.-J."/>
            <person name="Zhang X.-J."/>
            <person name="Jia Y."/>
            <person name="Liu Y."/>
            <person name="Niu Y.-X."/>
            <person name="Yu L.-H."/>
            <person name="Chen D.-F."/>
            <person name="Zhang G.-Q."/>
        </authorList>
    </citation>
    <scope>NUCLEOTIDE SEQUENCE</scope>
    <source>
        <tissue evidence="6">Leaf</tissue>
    </source>
</reference>
<gene>
    <name evidence="6" type="ORF">KFK09_007813</name>
</gene>
<dbReference type="Proteomes" id="UP000829196">
    <property type="component" value="Unassembled WGS sequence"/>
</dbReference>
<dbReference type="AlphaFoldDB" id="A0A8T3BXI9"/>
<comment type="caution">
    <text evidence="6">The sequence shown here is derived from an EMBL/GenBank/DDBJ whole genome shotgun (WGS) entry which is preliminary data.</text>
</comment>
<dbReference type="InterPro" id="IPR008511">
    <property type="entry name" value="ROH1-like"/>
</dbReference>
<comment type="subcellular location">
    <subcellularLocation>
        <location evidence="1">Membrane</location>
        <topology evidence="1">Single-pass membrane protein</topology>
    </subcellularLocation>
</comment>
<dbReference type="OrthoDB" id="694709at2759"/>
<organism evidence="6 7">
    <name type="scientific">Dendrobium nobile</name>
    <name type="common">Orchid</name>
    <dbReference type="NCBI Taxonomy" id="94219"/>
    <lineage>
        <taxon>Eukaryota</taxon>
        <taxon>Viridiplantae</taxon>
        <taxon>Streptophyta</taxon>
        <taxon>Embryophyta</taxon>
        <taxon>Tracheophyta</taxon>
        <taxon>Spermatophyta</taxon>
        <taxon>Magnoliopsida</taxon>
        <taxon>Liliopsida</taxon>
        <taxon>Asparagales</taxon>
        <taxon>Orchidaceae</taxon>
        <taxon>Epidendroideae</taxon>
        <taxon>Malaxideae</taxon>
        <taxon>Dendrobiinae</taxon>
        <taxon>Dendrobium</taxon>
    </lineage>
</organism>
<keyword evidence="7" id="KW-1185">Reference proteome</keyword>
<dbReference type="PANTHER" id="PTHR31509">
    <property type="entry name" value="BPS1-LIKE PROTEIN"/>
    <property type="match status" value="1"/>
</dbReference>
<dbReference type="Pfam" id="PF05633">
    <property type="entry name" value="ROH1-like"/>
    <property type="match status" value="1"/>
</dbReference>
<evidence type="ECO:0000313" key="7">
    <source>
        <dbReference type="Proteomes" id="UP000829196"/>
    </source>
</evidence>
<keyword evidence="2" id="KW-0812">Transmembrane</keyword>
<keyword evidence="3" id="KW-1133">Transmembrane helix</keyword>